<organism evidence="1 2">
    <name type="scientific">Bradyrhizobium barranii subsp. barranii</name>
    <dbReference type="NCBI Taxonomy" id="2823807"/>
    <lineage>
        <taxon>Bacteria</taxon>
        <taxon>Pseudomonadati</taxon>
        <taxon>Pseudomonadota</taxon>
        <taxon>Alphaproteobacteria</taxon>
        <taxon>Hyphomicrobiales</taxon>
        <taxon>Nitrobacteraceae</taxon>
        <taxon>Bradyrhizobium</taxon>
        <taxon>Bradyrhizobium barranii</taxon>
    </lineage>
</organism>
<sequence length="65" mass="7392">MRAEMIEMTEAFMASCKNPGAILFECTNMCPFSKDVAEVSNLPVFDINTLINFFYRAAHPVPFLR</sequence>
<accession>A0A9X9XTW5</accession>
<name>A0A9X9XTW5_9BRAD</name>
<dbReference type="EMBL" id="CP086136">
    <property type="protein sequence ID" value="UEM11109.1"/>
    <property type="molecule type" value="Genomic_DNA"/>
</dbReference>
<dbReference type="RefSeq" id="WP_225005422.1">
    <property type="nucleotide sequence ID" value="NZ_CP086136.1"/>
</dbReference>
<proteinExistence type="predicted"/>
<dbReference type="Proteomes" id="UP000664702">
    <property type="component" value="Chromosome"/>
</dbReference>
<reference evidence="1 2" key="1">
    <citation type="journal article" date="2022" name="Int. J. Syst. Evol. Microbiol.">
        <title>Strains of Bradyrhizobium barranii sp. nov. associated with legumes native to Canada are symbionts of soybeans and belong to different subspecies (subsp. barranii subsp. nov. and subsp. apii subsp. nov.) and symbiovars (sv. glycinearum and sv. septentrionale).</title>
        <authorList>
            <person name="Bromfield E.S.P."/>
            <person name="Cloutier S."/>
            <person name="Wasai-Hara S."/>
            <person name="Minamisawa K."/>
        </authorList>
    </citation>
    <scope>NUCLEOTIDE SEQUENCE [LARGE SCALE GENOMIC DNA]</scope>
    <source>
        <strain evidence="1 2">144S4</strain>
    </source>
</reference>
<evidence type="ECO:0000313" key="2">
    <source>
        <dbReference type="Proteomes" id="UP000664702"/>
    </source>
</evidence>
<protein>
    <submittedName>
        <fullName evidence="1">Uncharacterized protein</fullName>
    </submittedName>
</protein>
<dbReference type="AlphaFoldDB" id="A0A9X9XTW5"/>
<evidence type="ECO:0000313" key="1">
    <source>
        <dbReference type="EMBL" id="UEM11109.1"/>
    </source>
</evidence>
<dbReference type="KEGG" id="bban:J4G43_041990"/>
<gene>
    <name evidence="1" type="ORF">J4G43_041990</name>
</gene>